<dbReference type="EMBL" id="OC873267">
    <property type="protein sequence ID" value="CAD7636329.1"/>
    <property type="molecule type" value="Genomic_DNA"/>
</dbReference>
<accession>A0A7R9L7S3</accession>
<organism evidence="2">
    <name type="scientific">Medioppia subpectinata</name>
    <dbReference type="NCBI Taxonomy" id="1979941"/>
    <lineage>
        <taxon>Eukaryota</taxon>
        <taxon>Metazoa</taxon>
        <taxon>Ecdysozoa</taxon>
        <taxon>Arthropoda</taxon>
        <taxon>Chelicerata</taxon>
        <taxon>Arachnida</taxon>
        <taxon>Acari</taxon>
        <taxon>Acariformes</taxon>
        <taxon>Sarcoptiformes</taxon>
        <taxon>Oribatida</taxon>
        <taxon>Brachypylina</taxon>
        <taxon>Oppioidea</taxon>
        <taxon>Oppiidae</taxon>
        <taxon>Medioppia</taxon>
    </lineage>
</organism>
<name>A0A7R9L7S3_9ACAR</name>
<gene>
    <name evidence="2" type="ORF">OSB1V03_LOCUS16601</name>
</gene>
<evidence type="ECO:0000313" key="3">
    <source>
        <dbReference type="Proteomes" id="UP000759131"/>
    </source>
</evidence>
<keyword evidence="3" id="KW-1185">Reference proteome</keyword>
<dbReference type="SUPFAM" id="SSF52047">
    <property type="entry name" value="RNI-like"/>
    <property type="match status" value="1"/>
</dbReference>
<dbReference type="Gene3D" id="3.80.10.10">
    <property type="entry name" value="Ribonuclease Inhibitor"/>
    <property type="match status" value="1"/>
</dbReference>
<protein>
    <submittedName>
        <fullName evidence="2">Uncharacterized protein</fullName>
    </submittedName>
</protein>
<feature type="region of interest" description="Disordered" evidence="1">
    <location>
        <begin position="1"/>
        <end position="20"/>
    </location>
</feature>
<reference evidence="2" key="1">
    <citation type="submission" date="2020-11" db="EMBL/GenBank/DDBJ databases">
        <authorList>
            <person name="Tran Van P."/>
        </authorList>
    </citation>
    <scope>NUCLEOTIDE SEQUENCE</scope>
</reference>
<dbReference type="AlphaFoldDB" id="A0A7R9L7S3"/>
<evidence type="ECO:0000256" key="1">
    <source>
        <dbReference type="SAM" id="MobiDB-lite"/>
    </source>
</evidence>
<proteinExistence type="predicted"/>
<dbReference type="EMBL" id="CAJPIZ010018692">
    <property type="protein sequence ID" value="CAG2116642.1"/>
    <property type="molecule type" value="Genomic_DNA"/>
</dbReference>
<dbReference type="Proteomes" id="UP000759131">
    <property type="component" value="Unassembled WGS sequence"/>
</dbReference>
<dbReference type="InterPro" id="IPR032675">
    <property type="entry name" value="LRR_dom_sf"/>
</dbReference>
<sequence>MTEEMNHSKTSLLTTDDGNEDNIREPQIYAKNSIDRFGDDLCQLLLSYFPLEYHIRCESLSKQFRRTVFGSLRHICIDEKLMIRLSKSNIRQIMATIAIKCTNVETIDCRGMTEKYEEHILEVLTTCRDNCRHLREIYCNLWRNCEQTMHSFGPLVTRIGDIDYSVDSQALTHCRRLSHLRINSLRKAFGQNGTLLVKNLHSFELNQPLISSSEHQLSWPRLQYLSINTETISRECLDHISRLPALKTFCLQCHHSNSLTDNDFKDLLSRSPKLKAIEFIVDNNCKIFIV</sequence>
<evidence type="ECO:0000313" key="2">
    <source>
        <dbReference type="EMBL" id="CAD7636329.1"/>
    </source>
</evidence>